<dbReference type="EMBL" id="AP018495">
    <property type="protein sequence ID" value="BBI30600.1"/>
    <property type="molecule type" value="Genomic_DNA"/>
</dbReference>
<keyword evidence="2" id="KW-1185">Reference proteome</keyword>
<accession>A0A3T1CXP6</accession>
<organism evidence="1 2">
    <name type="scientific">Acanthamoeba castellanii medusavirus J1</name>
    <dbReference type="NCBI Taxonomy" id="3114988"/>
    <lineage>
        <taxon>Viruses</taxon>
        <taxon>Varidnaviria</taxon>
        <taxon>Bamfordvirae</taxon>
        <taxon>Nucleocytoviricota</taxon>
        <taxon>Megaviricetes</taxon>
        <taxon>Mamonoviridae</taxon>
        <taxon>Medusavirus</taxon>
        <taxon>Medusavirus medusae</taxon>
    </lineage>
</organism>
<sequence length="180" mass="19947">MEGGVLFACVVETDKFTAIATAMEDDEQHRCWQCKGELVPHPLRRKARHPVPWCSSECTRCKEAVIECSDCAATWPDAWYDIGDIDEWWHYSAGQGYSLCGDCYVEAVRRREIACDECGCFECDCADAVLCHVCGKRCCGNCAGGQTTCELCKRVRCAGDPVCARLAKGQRLLDVSSVNK</sequence>
<reference evidence="2" key="1">
    <citation type="journal article" date="2019" name="J. Virol.">
        <title>Medusavirus, a novel large DNA virus discovered from hot spring water.</title>
        <authorList>
            <person name="Yoshikawa G."/>
            <person name="Blanc-Mathieu R."/>
            <person name="Song C."/>
            <person name="Kayama Y."/>
            <person name="Mochizuki T."/>
            <person name="Murata K."/>
            <person name="Ogata H."/>
            <person name="Takemura M."/>
        </authorList>
    </citation>
    <scope>NUCLEOTIDE SEQUENCE [LARGE SCALE GENOMIC DNA]</scope>
</reference>
<evidence type="ECO:0000313" key="2">
    <source>
        <dbReference type="Proteomes" id="UP001161669"/>
    </source>
</evidence>
<protein>
    <submittedName>
        <fullName evidence="1">Uncharacterized protein</fullName>
    </submittedName>
</protein>
<name>A0A3T1CXP6_9VIRU</name>
<dbReference type="Proteomes" id="UP001161669">
    <property type="component" value="Segment"/>
</dbReference>
<evidence type="ECO:0000313" key="1">
    <source>
        <dbReference type="EMBL" id="BBI30600.1"/>
    </source>
</evidence>
<proteinExistence type="predicted"/>
<dbReference type="KEGG" id="vg:80540952"/>